<organism evidence="2 3">
    <name type="scientific">Flavobacterium flavipallidum</name>
    <dbReference type="NCBI Taxonomy" id="3139140"/>
    <lineage>
        <taxon>Bacteria</taxon>
        <taxon>Pseudomonadati</taxon>
        <taxon>Bacteroidota</taxon>
        <taxon>Flavobacteriia</taxon>
        <taxon>Flavobacteriales</taxon>
        <taxon>Flavobacteriaceae</taxon>
        <taxon>Flavobacterium</taxon>
    </lineage>
</organism>
<comment type="caution">
    <text evidence="2">The sequence shown here is derived from an EMBL/GenBank/DDBJ whole genome shotgun (WGS) entry which is preliminary data.</text>
</comment>
<keyword evidence="3" id="KW-1185">Reference proteome</keyword>
<gene>
    <name evidence="2" type="ORF">AAEO59_12600</name>
</gene>
<dbReference type="Proteomes" id="UP001398556">
    <property type="component" value="Unassembled WGS sequence"/>
</dbReference>
<dbReference type="InterPro" id="IPR010982">
    <property type="entry name" value="Lambda_DNA-bd_dom_sf"/>
</dbReference>
<dbReference type="SUPFAM" id="SSF47413">
    <property type="entry name" value="lambda repressor-like DNA-binding domains"/>
    <property type="match status" value="1"/>
</dbReference>
<dbReference type="EMBL" id="JBBYHU010000028">
    <property type="protein sequence ID" value="MEL1241892.1"/>
    <property type="molecule type" value="Genomic_DNA"/>
</dbReference>
<dbReference type="CDD" id="cd00093">
    <property type="entry name" value="HTH_XRE"/>
    <property type="match status" value="1"/>
</dbReference>
<dbReference type="PROSITE" id="PS50943">
    <property type="entry name" value="HTH_CROC1"/>
    <property type="match status" value="1"/>
</dbReference>
<sequence length="175" mass="20064">MIKNEKQYGVTKNNLKKFQDALKVISDSGSSKNPLLLKLQIDSIQSQIDVFEEEIKMYEGLKKGEITNVSRGFETLSCGIIESRIARGLNQKQFAKLLKTSEQQVQKYEAENYSNISLKRLQEIVVVLEVEVDTTFNFNKKRHFETSDFLVPQGINPDLIRNKIRSRGTTVKMCT</sequence>
<proteinExistence type="predicted"/>
<dbReference type="Pfam" id="PF01381">
    <property type="entry name" value="HTH_3"/>
    <property type="match status" value="1"/>
</dbReference>
<evidence type="ECO:0000313" key="2">
    <source>
        <dbReference type="EMBL" id="MEL1241892.1"/>
    </source>
</evidence>
<evidence type="ECO:0000313" key="3">
    <source>
        <dbReference type="Proteomes" id="UP001398556"/>
    </source>
</evidence>
<accession>A0ABU9HP28</accession>
<feature type="domain" description="HTH cro/C1-type" evidence="1">
    <location>
        <begin position="80"/>
        <end position="136"/>
    </location>
</feature>
<dbReference type="Gene3D" id="1.10.260.40">
    <property type="entry name" value="lambda repressor-like DNA-binding domains"/>
    <property type="match status" value="1"/>
</dbReference>
<reference evidence="2 3" key="1">
    <citation type="submission" date="2024-04" db="EMBL/GenBank/DDBJ databases">
        <title>Flavobacterium sp. DGU99 16S ribosomal RNA gene Genome sequencing and assembly.</title>
        <authorList>
            <person name="Park S."/>
        </authorList>
    </citation>
    <scope>NUCLEOTIDE SEQUENCE [LARGE SCALE GENOMIC DNA]</scope>
    <source>
        <strain evidence="2 3">DGU99</strain>
    </source>
</reference>
<evidence type="ECO:0000259" key="1">
    <source>
        <dbReference type="PROSITE" id="PS50943"/>
    </source>
</evidence>
<protein>
    <submittedName>
        <fullName evidence="2">Helix-turn-helix transcriptional regulator</fullName>
    </submittedName>
</protein>
<dbReference type="InterPro" id="IPR001387">
    <property type="entry name" value="Cro/C1-type_HTH"/>
</dbReference>
<dbReference type="SMART" id="SM00530">
    <property type="entry name" value="HTH_XRE"/>
    <property type="match status" value="1"/>
</dbReference>
<name>A0ABU9HP28_9FLAO</name>
<dbReference type="RefSeq" id="WP_341701101.1">
    <property type="nucleotide sequence ID" value="NZ_JBBYHU010000028.1"/>
</dbReference>